<sequence>MEPPKLDPSFSQSSSPIISENINNPKQLPENHQEDRILLDLSLANKDSDEGSNPELNLIDCFKTNNTNSSSQDSLDGNNNETEPRVFSCNYCQRKFYSSQALGGHQNAHKRERTLAKRGQRSINSSASFSFPHSNSQQNRYPSMASLPLHGSFNRSLGIQVHSMIHKPSFVSSPIASSNVYGQNRWSRQAAIEQQPAIGRLNSPENNFQVGLSNSASSSSNGAARFESVRKFSAVNEGNIGGFWWDFVSPFKTKQDELQKLDFVPQALKIFFFFFHYCFCYFLYFSV</sequence>
<organism evidence="1 2">
    <name type="scientific">Pistacia integerrima</name>
    <dbReference type="NCBI Taxonomy" id="434235"/>
    <lineage>
        <taxon>Eukaryota</taxon>
        <taxon>Viridiplantae</taxon>
        <taxon>Streptophyta</taxon>
        <taxon>Embryophyta</taxon>
        <taxon>Tracheophyta</taxon>
        <taxon>Spermatophyta</taxon>
        <taxon>Magnoliopsida</taxon>
        <taxon>eudicotyledons</taxon>
        <taxon>Gunneridae</taxon>
        <taxon>Pentapetalae</taxon>
        <taxon>rosids</taxon>
        <taxon>malvids</taxon>
        <taxon>Sapindales</taxon>
        <taxon>Anacardiaceae</taxon>
        <taxon>Pistacia</taxon>
    </lineage>
</organism>
<dbReference type="Proteomes" id="UP001163603">
    <property type="component" value="Chromosome 15"/>
</dbReference>
<comment type="caution">
    <text evidence="1">The sequence shown here is derived from an EMBL/GenBank/DDBJ whole genome shotgun (WGS) entry which is preliminary data.</text>
</comment>
<reference evidence="2" key="1">
    <citation type="journal article" date="2023" name="G3 (Bethesda)">
        <title>Genome assembly and association tests identify interacting loci associated with vigor, precocity, and sex in interspecific pistachio rootstocks.</title>
        <authorList>
            <person name="Palmer W."/>
            <person name="Jacygrad E."/>
            <person name="Sagayaradj S."/>
            <person name="Cavanaugh K."/>
            <person name="Han R."/>
            <person name="Bertier L."/>
            <person name="Beede B."/>
            <person name="Kafkas S."/>
            <person name="Golino D."/>
            <person name="Preece J."/>
            <person name="Michelmore R."/>
        </authorList>
    </citation>
    <scope>NUCLEOTIDE SEQUENCE [LARGE SCALE GENOMIC DNA]</scope>
</reference>
<evidence type="ECO:0000313" key="2">
    <source>
        <dbReference type="Proteomes" id="UP001163603"/>
    </source>
</evidence>
<accession>A0ACC0X2U1</accession>
<name>A0ACC0X2U1_9ROSI</name>
<evidence type="ECO:0000313" key="1">
    <source>
        <dbReference type="EMBL" id="KAJ0008500.1"/>
    </source>
</evidence>
<gene>
    <name evidence="1" type="ORF">Pint_30295</name>
</gene>
<dbReference type="EMBL" id="CM047750">
    <property type="protein sequence ID" value="KAJ0008500.1"/>
    <property type="molecule type" value="Genomic_DNA"/>
</dbReference>
<proteinExistence type="predicted"/>
<keyword evidence="2" id="KW-1185">Reference proteome</keyword>
<protein>
    <submittedName>
        <fullName evidence="1">Uncharacterized protein</fullName>
    </submittedName>
</protein>